<dbReference type="OrthoDB" id="6660515at2"/>
<organism evidence="2 3">
    <name type="scientific">Psychrobacter frigidicola</name>
    <dbReference type="NCBI Taxonomy" id="45611"/>
    <lineage>
        <taxon>Bacteria</taxon>
        <taxon>Pseudomonadati</taxon>
        <taxon>Pseudomonadota</taxon>
        <taxon>Gammaproteobacteria</taxon>
        <taxon>Moraxellales</taxon>
        <taxon>Moraxellaceae</taxon>
        <taxon>Psychrobacter</taxon>
    </lineage>
</organism>
<accession>A0A5C7A5L1</accession>
<gene>
    <name evidence="2" type="ORF">ES754_03135</name>
</gene>
<dbReference type="AlphaFoldDB" id="A0A5C7A5L1"/>
<proteinExistence type="predicted"/>
<dbReference type="EMBL" id="VORZ01000001">
    <property type="protein sequence ID" value="TXD97965.1"/>
    <property type="molecule type" value="Genomic_DNA"/>
</dbReference>
<dbReference type="RefSeq" id="WP_147221969.1">
    <property type="nucleotide sequence ID" value="NZ_CAJGYY010000001.1"/>
</dbReference>
<feature type="compositionally biased region" description="Polar residues" evidence="1">
    <location>
        <begin position="74"/>
        <end position="94"/>
    </location>
</feature>
<protein>
    <recommendedName>
        <fullName evidence="4">DNA polymerase III subunit psi</fullName>
    </recommendedName>
</protein>
<evidence type="ECO:0008006" key="4">
    <source>
        <dbReference type="Google" id="ProtNLM"/>
    </source>
</evidence>
<keyword evidence="3" id="KW-1185">Reference proteome</keyword>
<dbReference type="Proteomes" id="UP000321903">
    <property type="component" value="Unassembled WGS sequence"/>
</dbReference>
<evidence type="ECO:0000313" key="2">
    <source>
        <dbReference type="EMBL" id="TXD97965.1"/>
    </source>
</evidence>
<reference evidence="2 3" key="1">
    <citation type="submission" date="2019-08" db="EMBL/GenBank/DDBJ databases">
        <title>Genome sequence of Psychrobacter frigidicola ACAM304 (type strain).</title>
        <authorList>
            <person name="Bowman J.P."/>
        </authorList>
    </citation>
    <scope>NUCLEOTIDE SEQUENCE [LARGE SCALE GENOMIC DNA]</scope>
    <source>
        <strain evidence="2 3">ACAM 304</strain>
    </source>
</reference>
<feature type="region of interest" description="Disordered" evidence="1">
    <location>
        <begin position="74"/>
        <end position="97"/>
    </location>
</feature>
<sequence length="292" mass="31928">MSDTQQQIVLQQRQRQQRQILAMMGIGQWVQPTSPTLNIADIPELEVDSTIGISNGVDTDVNGRIIDHTDNNSVKQLLPNDQQPSTSQPVSIDSASDERYSDYDLATTQPFSSADSVNNIEEQVYTQDTASLPALSPVPLATEMSSVSQVSQTIEPLLESITVQTPAEISMTVAPFDLQAGRYGNWVLLVDIQALSNDSQQLWQNITQALSISCETSSFPICAGMDTAELANASLAGYLFKIGRSEDIQVAVLTVLPEGLTHPNFVSVPTLDEMLIDASYKRQLWQQLASLQ</sequence>
<evidence type="ECO:0000256" key="1">
    <source>
        <dbReference type="SAM" id="MobiDB-lite"/>
    </source>
</evidence>
<evidence type="ECO:0000313" key="3">
    <source>
        <dbReference type="Proteomes" id="UP000321903"/>
    </source>
</evidence>
<comment type="caution">
    <text evidence="2">The sequence shown here is derived from an EMBL/GenBank/DDBJ whole genome shotgun (WGS) entry which is preliminary data.</text>
</comment>
<name>A0A5C7A5L1_9GAMM</name>